<dbReference type="SUPFAM" id="SSF53756">
    <property type="entry name" value="UDP-Glycosyltransferase/glycogen phosphorylase"/>
    <property type="match status" value="1"/>
</dbReference>
<dbReference type="InterPro" id="IPR001296">
    <property type="entry name" value="Glyco_trans_1"/>
</dbReference>
<evidence type="ECO:0000256" key="2">
    <source>
        <dbReference type="ARBA" id="ARBA00004586"/>
    </source>
</evidence>
<dbReference type="PANTHER" id="PTHR45918:SF1">
    <property type="entry name" value="ALPHA-1,3_1,6-MANNOSYLTRANSFERASE ALG2"/>
    <property type="match status" value="1"/>
</dbReference>
<dbReference type="UniPathway" id="UPA00378"/>
<dbReference type="CDD" id="cd03805">
    <property type="entry name" value="GT4_ALG2-like"/>
    <property type="match status" value="1"/>
</dbReference>
<comment type="subcellular location">
    <subcellularLocation>
        <location evidence="2 12">Endoplasmic reticulum membrane</location>
    </subcellularLocation>
</comment>
<keyword evidence="4 12" id="KW-0328">Glycosyltransferase</keyword>
<keyword evidence="6 12" id="KW-0812">Transmembrane</keyword>
<evidence type="ECO:0000259" key="14">
    <source>
        <dbReference type="Pfam" id="PF00534"/>
    </source>
</evidence>
<dbReference type="Proteomes" id="UP000323067">
    <property type="component" value="Chromosome vi"/>
</dbReference>
<dbReference type="OrthoDB" id="4866295at2759"/>
<dbReference type="EMBL" id="CP023323">
    <property type="protein sequence ID" value="ATY60312.1"/>
    <property type="molecule type" value="Genomic_DNA"/>
</dbReference>
<evidence type="ECO:0000256" key="11">
    <source>
        <dbReference type="ARBA" id="ARBA00045104"/>
    </source>
</evidence>
<keyword evidence="5 12" id="KW-0808">Transferase</keyword>
<dbReference type="VEuPathDB" id="FungiDB:CCM_02067"/>
<evidence type="ECO:0000259" key="15">
    <source>
        <dbReference type="Pfam" id="PF13439"/>
    </source>
</evidence>
<evidence type="ECO:0000256" key="5">
    <source>
        <dbReference type="ARBA" id="ARBA00022679"/>
    </source>
</evidence>
<dbReference type="InterPro" id="IPR027054">
    <property type="entry name" value="ALG2"/>
</dbReference>
<feature type="region of interest" description="Disordered" evidence="13">
    <location>
        <begin position="1"/>
        <end position="54"/>
    </location>
</feature>
<feature type="compositionally biased region" description="Low complexity" evidence="13">
    <location>
        <begin position="1"/>
        <end position="21"/>
    </location>
</feature>
<feature type="domain" description="Glycosyl transferase family 1" evidence="14">
    <location>
        <begin position="394"/>
        <end position="491"/>
    </location>
</feature>
<evidence type="ECO:0000256" key="10">
    <source>
        <dbReference type="ARBA" id="ARBA00045103"/>
    </source>
</evidence>
<reference evidence="16 17" key="1">
    <citation type="journal article" date="2017" name="BMC Genomics">
        <title>Chromosome level assembly and secondary metabolite potential of the parasitic fungus Cordyceps militaris.</title>
        <authorList>
            <person name="Kramer G.J."/>
            <person name="Nodwell J.R."/>
        </authorList>
    </citation>
    <scope>NUCLEOTIDE SEQUENCE [LARGE SCALE GENOMIC DNA]</scope>
    <source>
        <strain evidence="16 17">ATCC 34164</strain>
    </source>
</reference>
<dbReference type="AlphaFoldDB" id="A0A2H4SB26"/>
<sequence>MEEQPSSPSQQQPRAAATTSPLAQPKRKMGPMEKAARKALREDHARRQAEDAERLLREPLPKYVPKPVAGCHVFFHPDLGIGGAERLVVDAAVGLQDKGAKVVIYTNYCDPNHCFDECRNGKPFPPISSPQAALQSNTASGTLDVRVKGSWLIPRSFFGRFTILCAILRQVHLLLHIWLTGELEDLKPAIFIVDQLSAGLPWLRLLVSPKTGIVFYCHFPDLLLVQGRHASLLKRLYRIPFDRLEEWSMGFADAVALNSNFTKSIVQLTWPELLEHTTARVIYPCVDTASKEDDLTDDGPPLFPNGDRVLLSINRFERKKDIGLAIRAFASIPDDERRGVRLVIAGGYDRRVAENVEYHRELESLANECQLAHDTINTADNPTARQPGDTSAPVLFLLSVPHDLKRRLLRAAALLVYTPANEHFGIVPLEAMLAQVPVLAANTGGPTETVVEAETGWLRDPYEPLAWSAVMRRALGLPAAEAQRMGAEGRRRVKETFGRNHMATTLMNVVRDIVVARRDSDADNTLIIVVVGTVFSLILAGLSLGIALWMMHDMKKNATMREAVRML</sequence>
<evidence type="ECO:0000256" key="13">
    <source>
        <dbReference type="SAM" id="MobiDB-lite"/>
    </source>
</evidence>
<protein>
    <recommendedName>
        <fullName evidence="12">Alpha-1,3/1,6-mannosyltransferase ALG2</fullName>
        <ecNumber evidence="12">2.4.1.132</ecNumber>
        <ecNumber evidence="12">2.4.1.257</ecNumber>
    </recommendedName>
    <alternativeName>
        <fullName evidence="12">GDP-Man:Man(1)GlcNAc(2)-PP-Dol alpha-1,3-mannosyltransferase</fullName>
    </alternativeName>
</protein>
<dbReference type="EC" id="2.4.1.257" evidence="12"/>
<dbReference type="GO" id="GO:0102704">
    <property type="term" value="F:GDP-Man:Man(2)GlcNAc(2)-PP-Dol alpha-1,6-mannosyltransferase activity"/>
    <property type="evidence" value="ECO:0007669"/>
    <property type="project" value="UniProtKB-UniRule"/>
</dbReference>
<evidence type="ECO:0000256" key="3">
    <source>
        <dbReference type="ARBA" id="ARBA00004922"/>
    </source>
</evidence>
<feature type="domain" description="Glycosyltransferase subfamily 4-like N-terminal" evidence="15">
    <location>
        <begin position="81"/>
        <end position="289"/>
    </location>
</feature>
<organism evidence="16 17">
    <name type="scientific">Cordyceps militaris</name>
    <name type="common">Caterpillar fungus</name>
    <name type="synonym">Clavaria militaris</name>
    <dbReference type="NCBI Taxonomy" id="73501"/>
    <lineage>
        <taxon>Eukaryota</taxon>
        <taxon>Fungi</taxon>
        <taxon>Dikarya</taxon>
        <taxon>Ascomycota</taxon>
        <taxon>Pezizomycotina</taxon>
        <taxon>Sordariomycetes</taxon>
        <taxon>Hypocreomycetidae</taxon>
        <taxon>Hypocreales</taxon>
        <taxon>Cordycipitaceae</taxon>
        <taxon>Cordyceps</taxon>
    </lineage>
</organism>
<comment type="catalytic activity">
    <reaction evidence="11 12">
        <text>an alpha-D-Man-(1-&gt;3)-beta-D-Man-(1-&gt;4)-beta-D-GlcNAc-(1-&gt;4)-alpha-D-GlcNAc-diphospho-di-trans,poly-cis-dolichol + GDP-alpha-D-mannose = an alpha-D-Man-(1-&gt;3)-[alpha-D-Man-(1-&gt;6)]-beta-D-Man-(1-&gt;4)-beta-D-GlcNAc-(1-&gt;4)-alpha-D-GlcNAc-diphospho-di-trans,poly-cis-dolichol + GDP + H(+)</text>
        <dbReference type="Rhea" id="RHEA:29519"/>
        <dbReference type="Rhea" id="RHEA-COMP:19513"/>
        <dbReference type="Rhea" id="RHEA-COMP:19515"/>
        <dbReference type="ChEBI" id="CHEBI:15378"/>
        <dbReference type="ChEBI" id="CHEBI:57527"/>
        <dbReference type="ChEBI" id="CHEBI:58189"/>
        <dbReference type="ChEBI" id="CHEBI:132510"/>
        <dbReference type="ChEBI" id="CHEBI:132511"/>
        <dbReference type="EC" id="2.4.1.257"/>
    </reaction>
    <physiologicalReaction direction="left-to-right" evidence="11 12">
        <dbReference type="Rhea" id="RHEA:29520"/>
    </physiologicalReaction>
</comment>
<evidence type="ECO:0000256" key="7">
    <source>
        <dbReference type="ARBA" id="ARBA00022824"/>
    </source>
</evidence>
<comment type="function">
    <text evidence="1 12">Mannosylates Man(2)GlcNAc(2)-dolichol diphosphate and Man(1)GlcNAc(2)-dolichol diphosphate to form Man(3)GlcNAc(2)-dolichol diphosphate.</text>
</comment>
<accession>A0A2H4SB26</accession>
<feature type="domain" description="Glycosyl transferase family 1" evidence="14">
    <location>
        <begin position="301"/>
        <end position="375"/>
    </location>
</feature>
<comment type="similarity">
    <text evidence="12">Belongs to the glycosyltransferase group 1 family.</text>
</comment>
<dbReference type="GO" id="GO:0004378">
    <property type="term" value="F:GDP-Man:Man(1)GlcNAc(2)-PP-Dol alpha-1,3-mannosyltransferase activity"/>
    <property type="evidence" value="ECO:0007669"/>
    <property type="project" value="UniProtKB-UniRule"/>
</dbReference>
<comment type="pathway">
    <text evidence="3 12">Protein modification; protein glycosylation.</text>
</comment>
<evidence type="ECO:0000256" key="1">
    <source>
        <dbReference type="ARBA" id="ARBA00003142"/>
    </source>
</evidence>
<evidence type="ECO:0000313" key="17">
    <source>
        <dbReference type="Proteomes" id="UP000323067"/>
    </source>
</evidence>
<keyword evidence="8 12" id="KW-1133">Transmembrane helix</keyword>
<evidence type="ECO:0000256" key="8">
    <source>
        <dbReference type="ARBA" id="ARBA00022989"/>
    </source>
</evidence>
<dbReference type="GO" id="GO:0005789">
    <property type="term" value="C:endoplasmic reticulum membrane"/>
    <property type="evidence" value="ECO:0007669"/>
    <property type="project" value="UniProtKB-SubCell"/>
</dbReference>
<dbReference type="VEuPathDB" id="FungiDB:A9K55_006832"/>
<dbReference type="Gene3D" id="3.40.50.2000">
    <property type="entry name" value="Glycogen Phosphorylase B"/>
    <property type="match status" value="2"/>
</dbReference>
<feature type="transmembrane region" description="Helical" evidence="12">
    <location>
        <begin position="526"/>
        <end position="551"/>
    </location>
</feature>
<dbReference type="Pfam" id="PF00534">
    <property type="entry name" value="Glycos_transf_1"/>
    <property type="match status" value="2"/>
</dbReference>
<name>A0A2H4SB26_CORMI</name>
<gene>
    <name evidence="16" type="ORF">A9K55_006832</name>
</gene>
<evidence type="ECO:0000256" key="4">
    <source>
        <dbReference type="ARBA" id="ARBA00022676"/>
    </source>
</evidence>
<evidence type="ECO:0000256" key="12">
    <source>
        <dbReference type="RuleBase" id="RU367136"/>
    </source>
</evidence>
<proteinExistence type="inferred from homology"/>
<feature type="compositionally biased region" description="Basic and acidic residues" evidence="13">
    <location>
        <begin position="30"/>
        <end position="54"/>
    </location>
</feature>
<dbReference type="PANTHER" id="PTHR45918">
    <property type="entry name" value="ALPHA-1,3/1,6-MANNOSYLTRANSFERASE ALG2"/>
    <property type="match status" value="1"/>
</dbReference>
<keyword evidence="9 12" id="KW-0472">Membrane</keyword>
<dbReference type="Pfam" id="PF13439">
    <property type="entry name" value="Glyco_transf_4"/>
    <property type="match status" value="1"/>
</dbReference>
<dbReference type="EC" id="2.4.1.132" evidence="12"/>
<evidence type="ECO:0000313" key="16">
    <source>
        <dbReference type="EMBL" id="ATY60312.1"/>
    </source>
</evidence>
<evidence type="ECO:0000256" key="6">
    <source>
        <dbReference type="ARBA" id="ARBA00022692"/>
    </source>
</evidence>
<dbReference type="InterPro" id="IPR028098">
    <property type="entry name" value="Glyco_trans_4-like_N"/>
</dbReference>
<keyword evidence="7 12" id="KW-0256">Endoplasmic reticulum</keyword>
<comment type="catalytic activity">
    <reaction evidence="10 12">
        <text>a beta-D-Man-(1-&gt;4)-beta-D-GlcNAc-(1-&gt;4)-alpha-D-GlcNAc-diphospho-di-trans,poly-cis-dolichol + GDP-alpha-D-mannose = an alpha-D-Man-(1-&gt;3)-beta-D-Man-(1-&gt;4)-beta-D-GlcNAc-(1-&gt;4)-alpha-D-GlcNAc-diphospho-di-trans,poly-cis-dolichol + GDP + H(+)</text>
        <dbReference type="Rhea" id="RHEA:29515"/>
        <dbReference type="Rhea" id="RHEA-COMP:19511"/>
        <dbReference type="Rhea" id="RHEA-COMP:19513"/>
        <dbReference type="ChEBI" id="CHEBI:15378"/>
        <dbReference type="ChEBI" id="CHEBI:57527"/>
        <dbReference type="ChEBI" id="CHEBI:58189"/>
        <dbReference type="ChEBI" id="CHEBI:58472"/>
        <dbReference type="ChEBI" id="CHEBI:132510"/>
        <dbReference type="EC" id="2.4.1.132"/>
    </reaction>
    <physiologicalReaction direction="left-to-right" evidence="10 12">
        <dbReference type="Rhea" id="RHEA:29516"/>
    </physiologicalReaction>
</comment>
<evidence type="ECO:0000256" key="9">
    <source>
        <dbReference type="ARBA" id="ARBA00023136"/>
    </source>
</evidence>